<sequence length="86" mass="9835">MLKRGETLVNEGYKNWSQSLPLLIVHGTEDHAFMEKAQTADKKLSFMYEGGYHELHNENNGVKEQFQDELIAWDEAHLSSGQTAKL</sequence>
<dbReference type="Proteomes" id="UP000814033">
    <property type="component" value="Unassembled WGS sequence"/>
</dbReference>
<comment type="caution">
    <text evidence="1">The sequence shown here is derived from an EMBL/GenBank/DDBJ whole genome shotgun (WGS) entry which is preliminary data.</text>
</comment>
<proteinExistence type="predicted"/>
<reference evidence="1" key="2">
    <citation type="journal article" date="2022" name="New Phytol.">
        <title>Evolutionary transition to the ectomycorrhizal habit in the genomes of a hyperdiverse lineage of mushroom-forming fungi.</title>
        <authorList>
            <person name="Looney B."/>
            <person name="Miyauchi S."/>
            <person name="Morin E."/>
            <person name="Drula E."/>
            <person name="Courty P.E."/>
            <person name="Kohler A."/>
            <person name="Kuo A."/>
            <person name="LaButti K."/>
            <person name="Pangilinan J."/>
            <person name="Lipzen A."/>
            <person name="Riley R."/>
            <person name="Andreopoulos W."/>
            <person name="He G."/>
            <person name="Johnson J."/>
            <person name="Nolan M."/>
            <person name="Tritt A."/>
            <person name="Barry K.W."/>
            <person name="Grigoriev I.V."/>
            <person name="Nagy L.G."/>
            <person name="Hibbett D."/>
            <person name="Henrissat B."/>
            <person name="Matheny P.B."/>
            <person name="Labbe J."/>
            <person name="Martin F.M."/>
        </authorList>
    </citation>
    <scope>NUCLEOTIDE SEQUENCE</scope>
    <source>
        <strain evidence="1">FP105234-sp</strain>
    </source>
</reference>
<keyword evidence="2" id="KW-1185">Reference proteome</keyword>
<dbReference type="EMBL" id="MU275847">
    <property type="protein sequence ID" value="KAI0052152.1"/>
    <property type="molecule type" value="Genomic_DNA"/>
</dbReference>
<name>A0ACB8S7P5_9AGAM</name>
<evidence type="ECO:0000313" key="1">
    <source>
        <dbReference type="EMBL" id="KAI0052152.1"/>
    </source>
</evidence>
<evidence type="ECO:0000313" key="2">
    <source>
        <dbReference type="Proteomes" id="UP000814033"/>
    </source>
</evidence>
<protein>
    <submittedName>
        <fullName evidence="1">Uncharacterized protein</fullName>
    </submittedName>
</protein>
<organism evidence="1 2">
    <name type="scientific">Auriscalpium vulgare</name>
    <dbReference type="NCBI Taxonomy" id="40419"/>
    <lineage>
        <taxon>Eukaryota</taxon>
        <taxon>Fungi</taxon>
        <taxon>Dikarya</taxon>
        <taxon>Basidiomycota</taxon>
        <taxon>Agaricomycotina</taxon>
        <taxon>Agaricomycetes</taxon>
        <taxon>Russulales</taxon>
        <taxon>Auriscalpiaceae</taxon>
        <taxon>Auriscalpium</taxon>
    </lineage>
</organism>
<reference evidence="1" key="1">
    <citation type="submission" date="2021-02" db="EMBL/GenBank/DDBJ databases">
        <authorList>
            <consortium name="DOE Joint Genome Institute"/>
            <person name="Ahrendt S."/>
            <person name="Looney B.P."/>
            <person name="Miyauchi S."/>
            <person name="Morin E."/>
            <person name="Drula E."/>
            <person name="Courty P.E."/>
            <person name="Chicoki N."/>
            <person name="Fauchery L."/>
            <person name="Kohler A."/>
            <person name="Kuo A."/>
            <person name="Labutti K."/>
            <person name="Pangilinan J."/>
            <person name="Lipzen A."/>
            <person name="Riley R."/>
            <person name="Andreopoulos W."/>
            <person name="He G."/>
            <person name="Johnson J."/>
            <person name="Barry K.W."/>
            <person name="Grigoriev I.V."/>
            <person name="Nagy L."/>
            <person name="Hibbett D."/>
            <person name="Henrissat B."/>
            <person name="Matheny P.B."/>
            <person name="Labbe J."/>
            <person name="Martin F."/>
        </authorList>
    </citation>
    <scope>NUCLEOTIDE SEQUENCE</scope>
    <source>
        <strain evidence="1">FP105234-sp</strain>
    </source>
</reference>
<gene>
    <name evidence="1" type="ORF">FA95DRAFT_1675420</name>
</gene>
<accession>A0ACB8S7P5</accession>